<reference evidence="2" key="1">
    <citation type="submission" date="2016-10" db="EMBL/GenBank/DDBJ databases">
        <authorList>
            <person name="Varghese N."/>
            <person name="Submissions S."/>
        </authorList>
    </citation>
    <scope>NUCLEOTIDE SEQUENCE [LARGE SCALE GENOMIC DNA]</scope>
    <source>
        <strain evidence="2">IBRC-M 10760</strain>
    </source>
</reference>
<dbReference type="STRING" id="660518.SAMN05216218_11845"/>
<evidence type="ECO:0000313" key="2">
    <source>
        <dbReference type="Proteomes" id="UP000199076"/>
    </source>
</evidence>
<name>A0A1G7SFI9_9EURY</name>
<organism evidence="1 2">
    <name type="scientific">Halorientalis regularis</name>
    <dbReference type="NCBI Taxonomy" id="660518"/>
    <lineage>
        <taxon>Archaea</taxon>
        <taxon>Methanobacteriati</taxon>
        <taxon>Methanobacteriota</taxon>
        <taxon>Stenosarchaea group</taxon>
        <taxon>Halobacteria</taxon>
        <taxon>Halobacteriales</taxon>
        <taxon>Haloarculaceae</taxon>
        <taxon>Halorientalis</taxon>
    </lineage>
</organism>
<protein>
    <submittedName>
        <fullName evidence="1">Uncharacterized protein</fullName>
    </submittedName>
</protein>
<gene>
    <name evidence="1" type="ORF">SAMN05216218_11845</name>
</gene>
<dbReference type="InterPro" id="IPR055944">
    <property type="entry name" value="DUF7522"/>
</dbReference>
<evidence type="ECO:0000313" key="1">
    <source>
        <dbReference type="EMBL" id="SDG21721.1"/>
    </source>
</evidence>
<dbReference type="AlphaFoldDB" id="A0A1G7SFI9"/>
<sequence length="60" mass="6946">MVSDQYQELRQLIRGRAGDAFRGAVKYDQHDWTMLYVRDDVVTTCWPGGRPRIAPAGRKH</sequence>
<dbReference type="Pfam" id="PF24366">
    <property type="entry name" value="DUF7522"/>
    <property type="match status" value="1"/>
</dbReference>
<dbReference type="RefSeq" id="WP_092694968.1">
    <property type="nucleotide sequence ID" value="NZ_FNBK01000018.1"/>
</dbReference>
<dbReference type="OrthoDB" id="199238at2157"/>
<dbReference type="EMBL" id="FNBK01000018">
    <property type="protein sequence ID" value="SDG21721.1"/>
    <property type="molecule type" value="Genomic_DNA"/>
</dbReference>
<keyword evidence="2" id="KW-1185">Reference proteome</keyword>
<proteinExistence type="predicted"/>
<accession>A0A1G7SFI9</accession>
<dbReference type="Proteomes" id="UP000199076">
    <property type="component" value="Unassembled WGS sequence"/>
</dbReference>